<evidence type="ECO:0000256" key="8">
    <source>
        <dbReference type="SAM" id="MobiDB-lite"/>
    </source>
</evidence>
<feature type="region of interest" description="Disordered" evidence="8">
    <location>
        <begin position="1"/>
        <end position="24"/>
    </location>
</feature>
<accession>A0AA38NV65</accession>
<organism evidence="10 11">
    <name type="scientific">Lentinula raphanica</name>
    <dbReference type="NCBI Taxonomy" id="153919"/>
    <lineage>
        <taxon>Eukaryota</taxon>
        <taxon>Fungi</taxon>
        <taxon>Dikarya</taxon>
        <taxon>Basidiomycota</taxon>
        <taxon>Agaricomycotina</taxon>
        <taxon>Agaricomycetes</taxon>
        <taxon>Agaricomycetidae</taxon>
        <taxon>Agaricales</taxon>
        <taxon>Marasmiineae</taxon>
        <taxon>Omphalotaceae</taxon>
        <taxon>Lentinula</taxon>
    </lineage>
</organism>
<feature type="non-terminal residue" evidence="10">
    <location>
        <position position="367"/>
    </location>
</feature>
<dbReference type="GO" id="GO:0003924">
    <property type="term" value="F:GTPase activity"/>
    <property type="evidence" value="ECO:0007669"/>
    <property type="project" value="InterPro"/>
</dbReference>
<name>A0AA38NV65_9AGAR</name>
<dbReference type="GO" id="GO:0005874">
    <property type="term" value="C:microtubule"/>
    <property type="evidence" value="ECO:0007669"/>
    <property type="project" value="UniProtKB-KW"/>
</dbReference>
<dbReference type="InterPro" id="IPR036525">
    <property type="entry name" value="Tubulin/FtsZ_GTPase_sf"/>
</dbReference>
<dbReference type="Gene3D" id="3.30.1330.20">
    <property type="entry name" value="Tubulin/FtsZ, C-terminal domain"/>
    <property type="match status" value="1"/>
</dbReference>
<dbReference type="SMART" id="SM00864">
    <property type="entry name" value="Tubulin"/>
    <property type="match status" value="1"/>
</dbReference>
<comment type="caution">
    <text evidence="10">The sequence shown here is derived from an EMBL/GenBank/DDBJ whole genome shotgun (WGS) entry which is preliminary data.</text>
</comment>
<dbReference type="Proteomes" id="UP001163846">
    <property type="component" value="Unassembled WGS sequence"/>
</dbReference>
<sequence length="367" mass="39674">KTSTVLPPSSISFSERVKSSTSKPARVVPKLAPNFGKLSLMSPVSSPRVSTRETKTSSLSTETGVNKDVPRAVLVDLEPGTRDSVCSGPLGGLFRPDNFVFGQSGAGNTWTKGHYQGGAELVDSILDPVRKEAEATDCLQSFQITRSLWGSTGAGPYPRYSSHLQNSPKVSDTVVPYNATLSVCQLVENSEETFYTDTEALYDVCFRTLKLSTPTSGDLNHLVSLALSGITTCLGFPGQLNSDLRKLAVNLVPFPSSNTSPFTVPELTQPKFEAKNRRAASDPRQGRYLPVAAVFRGKVCVKEVEEQKKKVQNKNSAYFIEVAPRGPKKARSLEVHPIIAPRPLNITGPRHSAVVAFSSRGITPLLI</sequence>
<evidence type="ECO:0000256" key="4">
    <source>
        <dbReference type="ARBA" id="ARBA00022701"/>
    </source>
</evidence>
<comment type="subcellular location">
    <subcellularLocation>
        <location evidence="1">Cytoplasm</location>
        <location evidence="1">Cytoskeleton</location>
    </subcellularLocation>
</comment>
<dbReference type="SUPFAM" id="SSF52490">
    <property type="entry name" value="Tubulin nucleotide-binding domain-like"/>
    <property type="match status" value="1"/>
</dbReference>
<gene>
    <name evidence="10" type="ORF">F5878DRAFT_676980</name>
</gene>
<dbReference type="GO" id="GO:0007017">
    <property type="term" value="P:microtubule-based process"/>
    <property type="evidence" value="ECO:0007669"/>
    <property type="project" value="InterPro"/>
</dbReference>
<dbReference type="EMBL" id="MU807679">
    <property type="protein sequence ID" value="KAJ3831219.1"/>
    <property type="molecule type" value="Genomic_DNA"/>
</dbReference>
<comment type="subunit">
    <text evidence="3">Dimer of alpha and beta chains. A typical microtubule is a hollow water-filled tube with an outer diameter of 25 nm and an inner diameter of 15 nM. Alpha-beta heterodimers associate head-to-tail to form protofilaments running lengthwise along the microtubule wall with the beta-tubulin subunit facing the microtubule plus end conferring a structural polarity. Microtubules usually have 13 protofilaments but different protofilament numbers can be found in some organisms and specialized cells.</text>
</comment>
<dbReference type="InterPro" id="IPR000217">
    <property type="entry name" value="Tubulin"/>
</dbReference>
<evidence type="ECO:0000256" key="5">
    <source>
        <dbReference type="ARBA" id="ARBA00022741"/>
    </source>
</evidence>
<dbReference type="InterPro" id="IPR003008">
    <property type="entry name" value="Tubulin_FtsZ_GTPase"/>
</dbReference>
<evidence type="ECO:0000313" key="11">
    <source>
        <dbReference type="Proteomes" id="UP001163846"/>
    </source>
</evidence>
<dbReference type="Pfam" id="PF00091">
    <property type="entry name" value="Tubulin"/>
    <property type="match status" value="1"/>
</dbReference>
<dbReference type="GO" id="GO:0005200">
    <property type="term" value="F:structural constituent of cytoskeleton"/>
    <property type="evidence" value="ECO:0007669"/>
    <property type="project" value="InterPro"/>
</dbReference>
<dbReference type="InterPro" id="IPR037103">
    <property type="entry name" value="Tubulin/FtsZ-like_C"/>
</dbReference>
<feature type="region of interest" description="Disordered" evidence="8">
    <location>
        <begin position="43"/>
        <end position="63"/>
    </location>
</feature>
<dbReference type="Gene3D" id="3.40.50.1440">
    <property type="entry name" value="Tubulin/FtsZ, GTPase domain"/>
    <property type="match status" value="1"/>
</dbReference>
<dbReference type="InterPro" id="IPR002453">
    <property type="entry name" value="Beta_tubulin"/>
</dbReference>
<feature type="compositionally biased region" description="Polar residues" evidence="8">
    <location>
        <begin position="1"/>
        <end position="23"/>
    </location>
</feature>
<keyword evidence="4" id="KW-0493">Microtubule</keyword>
<evidence type="ECO:0000256" key="6">
    <source>
        <dbReference type="ARBA" id="ARBA00023134"/>
    </source>
</evidence>
<evidence type="ECO:0000256" key="7">
    <source>
        <dbReference type="ARBA" id="ARBA00023212"/>
    </source>
</evidence>
<dbReference type="SUPFAM" id="SSF55307">
    <property type="entry name" value="Tubulin C-terminal domain-like"/>
    <property type="match status" value="1"/>
</dbReference>
<dbReference type="AlphaFoldDB" id="A0AA38NV65"/>
<protein>
    <submittedName>
        <fullName evidence="10">Tubulin/FtsZ, GTPase domain-containing protein</fullName>
    </submittedName>
</protein>
<keyword evidence="11" id="KW-1185">Reference proteome</keyword>
<dbReference type="PANTHER" id="PTHR11588">
    <property type="entry name" value="TUBULIN"/>
    <property type="match status" value="1"/>
</dbReference>
<evidence type="ECO:0000313" key="10">
    <source>
        <dbReference type="EMBL" id="KAJ3831219.1"/>
    </source>
</evidence>
<dbReference type="Pfam" id="PF03953">
    <property type="entry name" value="Tubulin_C"/>
    <property type="match status" value="1"/>
</dbReference>
<evidence type="ECO:0000259" key="9">
    <source>
        <dbReference type="SMART" id="SM00864"/>
    </source>
</evidence>
<keyword evidence="6" id="KW-0342">GTP-binding</keyword>
<dbReference type="InterPro" id="IPR018316">
    <property type="entry name" value="Tubulin/FtsZ_2-layer-sand-dom"/>
</dbReference>
<keyword evidence="7" id="KW-0963">Cytoplasm</keyword>
<reference evidence="10" key="1">
    <citation type="submission" date="2022-08" db="EMBL/GenBank/DDBJ databases">
        <authorList>
            <consortium name="DOE Joint Genome Institute"/>
            <person name="Min B."/>
            <person name="Riley R."/>
            <person name="Sierra-Patev S."/>
            <person name="Naranjo-Ortiz M."/>
            <person name="Looney B."/>
            <person name="Konkel Z."/>
            <person name="Slot J.C."/>
            <person name="Sakamoto Y."/>
            <person name="Steenwyk J.L."/>
            <person name="Rokas A."/>
            <person name="Carro J."/>
            <person name="Camarero S."/>
            <person name="Ferreira P."/>
            <person name="Molpeceres G."/>
            <person name="Ruiz-Duenas F.J."/>
            <person name="Serrano A."/>
            <person name="Henrissat B."/>
            <person name="Drula E."/>
            <person name="Hughes K.W."/>
            <person name="Mata J.L."/>
            <person name="Ishikawa N.K."/>
            <person name="Vargas-Isla R."/>
            <person name="Ushijima S."/>
            <person name="Smith C.A."/>
            <person name="Ahrendt S."/>
            <person name="Andreopoulos W."/>
            <person name="He G."/>
            <person name="Labutti K."/>
            <person name="Lipzen A."/>
            <person name="Ng V."/>
            <person name="Sandor L."/>
            <person name="Barry K."/>
            <person name="Martinez A.T."/>
            <person name="Xiao Y."/>
            <person name="Gibbons J.G."/>
            <person name="Terashima K."/>
            <person name="Hibbett D.S."/>
            <person name="Grigoriev I.V."/>
        </authorList>
    </citation>
    <scope>NUCLEOTIDE SEQUENCE</scope>
    <source>
        <strain evidence="10">TFB9207</strain>
    </source>
</reference>
<evidence type="ECO:0000256" key="2">
    <source>
        <dbReference type="ARBA" id="ARBA00009636"/>
    </source>
</evidence>
<evidence type="ECO:0000256" key="3">
    <source>
        <dbReference type="ARBA" id="ARBA00011747"/>
    </source>
</evidence>
<dbReference type="PRINTS" id="PR01163">
    <property type="entry name" value="BETATUBULIN"/>
</dbReference>
<feature type="domain" description="Tubulin/FtsZ GTPase" evidence="9">
    <location>
        <begin position="59"/>
        <end position="238"/>
    </location>
</feature>
<dbReference type="InterPro" id="IPR008280">
    <property type="entry name" value="Tub_FtsZ_C"/>
</dbReference>
<evidence type="ECO:0000256" key="1">
    <source>
        <dbReference type="ARBA" id="ARBA00004245"/>
    </source>
</evidence>
<comment type="similarity">
    <text evidence="2">Belongs to the tubulin family.</text>
</comment>
<proteinExistence type="inferred from homology"/>
<dbReference type="PRINTS" id="PR01161">
    <property type="entry name" value="TUBULIN"/>
</dbReference>
<dbReference type="GO" id="GO:0005525">
    <property type="term" value="F:GTP binding"/>
    <property type="evidence" value="ECO:0007669"/>
    <property type="project" value="UniProtKB-KW"/>
</dbReference>
<keyword evidence="5" id="KW-0547">Nucleotide-binding</keyword>
<keyword evidence="7" id="KW-0206">Cytoskeleton</keyword>